<accession>A0ABU8TIC7</accession>
<keyword evidence="3" id="KW-1185">Reference proteome</keyword>
<reference evidence="2 3" key="1">
    <citation type="submission" date="2024-02" db="EMBL/GenBank/DDBJ databases">
        <title>Roseibium algae sp. nov., isolated from marine alga (Grateloupia sp.), showing potential in myo-inositol conversion.</title>
        <authorList>
            <person name="Wang Y."/>
        </authorList>
    </citation>
    <scope>NUCLEOTIDE SEQUENCE [LARGE SCALE GENOMIC DNA]</scope>
    <source>
        <strain evidence="2 3">H3510</strain>
    </source>
</reference>
<protein>
    <submittedName>
        <fullName evidence="2">Helix-turn-helix domain-containing protein</fullName>
    </submittedName>
</protein>
<dbReference type="Gene3D" id="1.10.1750.10">
    <property type="match status" value="1"/>
</dbReference>
<comment type="caution">
    <text evidence="2">The sequence shown here is derived from an EMBL/GenBank/DDBJ whole genome shotgun (WGS) entry which is preliminary data.</text>
</comment>
<evidence type="ECO:0000259" key="1">
    <source>
        <dbReference type="SMART" id="SM00760"/>
    </source>
</evidence>
<evidence type="ECO:0000313" key="3">
    <source>
        <dbReference type="Proteomes" id="UP001385499"/>
    </source>
</evidence>
<proteinExistence type="predicted"/>
<dbReference type="CDD" id="cd06571">
    <property type="entry name" value="Bac_DnaA_C"/>
    <property type="match status" value="1"/>
</dbReference>
<name>A0ABU8TIC7_9HYPH</name>
<dbReference type="InterPro" id="IPR010921">
    <property type="entry name" value="Trp_repressor/repl_initiator"/>
</dbReference>
<dbReference type="SUPFAM" id="SSF48295">
    <property type="entry name" value="TrpR-like"/>
    <property type="match status" value="1"/>
</dbReference>
<feature type="domain" description="Chromosomal replication initiator DnaA C-terminal" evidence="1">
    <location>
        <begin position="39"/>
        <end position="101"/>
    </location>
</feature>
<sequence length="137" mass="15637">MNSCWRTIIPHAAICRPGNLIRLLADNRTAAHLHLAEGYVARAYCIRPEDLYQKTRGRAHVAEARHLVMYLSHVEIGMRLIEVARRYNRDRSTVAYACRRIEDGRDDPSFDMMVCQIEQLISMRDESSVPAIGGAIQ</sequence>
<dbReference type="Proteomes" id="UP001385499">
    <property type="component" value="Unassembled WGS sequence"/>
</dbReference>
<dbReference type="RefSeq" id="WP_340273612.1">
    <property type="nucleotide sequence ID" value="NZ_JBAKIA010000004.1"/>
</dbReference>
<dbReference type="InterPro" id="IPR013159">
    <property type="entry name" value="DnaA_C"/>
</dbReference>
<organism evidence="2 3">
    <name type="scientific">Roseibium algae</name>
    <dbReference type="NCBI Taxonomy" id="3123038"/>
    <lineage>
        <taxon>Bacteria</taxon>
        <taxon>Pseudomonadati</taxon>
        <taxon>Pseudomonadota</taxon>
        <taxon>Alphaproteobacteria</taxon>
        <taxon>Hyphomicrobiales</taxon>
        <taxon>Stappiaceae</taxon>
        <taxon>Roseibium</taxon>
    </lineage>
</organism>
<dbReference type="Pfam" id="PF08299">
    <property type="entry name" value="Bac_DnaA_C"/>
    <property type="match status" value="1"/>
</dbReference>
<gene>
    <name evidence="2" type="ORF">V6575_07450</name>
</gene>
<dbReference type="SMART" id="SM00760">
    <property type="entry name" value="Bac_DnaA_C"/>
    <property type="match status" value="1"/>
</dbReference>
<dbReference type="EMBL" id="JBAKIA010000004">
    <property type="protein sequence ID" value="MEJ8473918.1"/>
    <property type="molecule type" value="Genomic_DNA"/>
</dbReference>
<evidence type="ECO:0000313" key="2">
    <source>
        <dbReference type="EMBL" id="MEJ8473918.1"/>
    </source>
</evidence>